<dbReference type="Proteomes" id="UP000015104">
    <property type="component" value="Unassembled WGS sequence"/>
</dbReference>
<keyword evidence="2" id="KW-1185">Reference proteome</keyword>
<proteinExistence type="predicted"/>
<name>T1KBL4_TETUR</name>
<reference evidence="1" key="2">
    <citation type="submission" date="2015-06" db="UniProtKB">
        <authorList>
            <consortium name="EnsemblMetazoa"/>
        </authorList>
    </citation>
    <scope>IDENTIFICATION</scope>
</reference>
<evidence type="ECO:0000313" key="2">
    <source>
        <dbReference type="Proteomes" id="UP000015104"/>
    </source>
</evidence>
<protein>
    <submittedName>
        <fullName evidence="1">Uncharacterized protein</fullName>
    </submittedName>
</protein>
<dbReference type="AlphaFoldDB" id="T1KBL4"/>
<accession>T1KBL4</accession>
<evidence type="ECO:0000313" key="1">
    <source>
        <dbReference type="EnsemblMetazoa" id="tetur08g04500.1"/>
    </source>
</evidence>
<sequence length="65" mass="8110">MKSNWKLTSLFVNFNENNNHHGRVEFYSFQENVRTIHLPFHQHHHYHAINFNNLLYQRKMKLFKI</sequence>
<reference evidence="2" key="1">
    <citation type="submission" date="2011-08" db="EMBL/GenBank/DDBJ databases">
        <authorList>
            <person name="Rombauts S."/>
        </authorList>
    </citation>
    <scope>NUCLEOTIDE SEQUENCE</scope>
    <source>
        <strain evidence="2">London</strain>
    </source>
</reference>
<organism evidence="1 2">
    <name type="scientific">Tetranychus urticae</name>
    <name type="common">Two-spotted spider mite</name>
    <dbReference type="NCBI Taxonomy" id="32264"/>
    <lineage>
        <taxon>Eukaryota</taxon>
        <taxon>Metazoa</taxon>
        <taxon>Ecdysozoa</taxon>
        <taxon>Arthropoda</taxon>
        <taxon>Chelicerata</taxon>
        <taxon>Arachnida</taxon>
        <taxon>Acari</taxon>
        <taxon>Acariformes</taxon>
        <taxon>Trombidiformes</taxon>
        <taxon>Prostigmata</taxon>
        <taxon>Eleutherengona</taxon>
        <taxon>Raphignathae</taxon>
        <taxon>Tetranychoidea</taxon>
        <taxon>Tetranychidae</taxon>
        <taxon>Tetranychus</taxon>
    </lineage>
</organism>
<dbReference type="EnsemblMetazoa" id="tetur08g04500.1">
    <property type="protein sequence ID" value="tetur08g04500.1"/>
    <property type="gene ID" value="tetur08g04500"/>
</dbReference>
<dbReference type="HOGENOM" id="CLU_2852537_0_0_1"/>
<dbReference type="EMBL" id="CAEY01001951">
    <property type="status" value="NOT_ANNOTATED_CDS"/>
    <property type="molecule type" value="Genomic_DNA"/>
</dbReference>